<name>A0AAV1S329_9ROSI</name>
<sequence>MKKISKQAKRQQCHQHYLLGCRGGTRGCGWGRRVPFERRDISAATEIIVRTSRGFRGRTGFPGAGVSLPVF</sequence>
<protein>
    <submittedName>
        <fullName evidence="1">Uncharacterized protein</fullName>
    </submittedName>
</protein>
<evidence type="ECO:0000313" key="2">
    <source>
        <dbReference type="Proteomes" id="UP001314170"/>
    </source>
</evidence>
<evidence type="ECO:0000313" key="1">
    <source>
        <dbReference type="EMBL" id="CAK7344147.1"/>
    </source>
</evidence>
<accession>A0AAV1S329</accession>
<keyword evidence="2" id="KW-1185">Reference proteome</keyword>
<dbReference type="Proteomes" id="UP001314170">
    <property type="component" value="Unassembled WGS sequence"/>
</dbReference>
<reference evidence="1 2" key="1">
    <citation type="submission" date="2024-01" db="EMBL/GenBank/DDBJ databases">
        <authorList>
            <person name="Waweru B."/>
        </authorList>
    </citation>
    <scope>NUCLEOTIDE SEQUENCE [LARGE SCALE GENOMIC DNA]</scope>
</reference>
<organism evidence="1 2">
    <name type="scientific">Dovyalis caffra</name>
    <dbReference type="NCBI Taxonomy" id="77055"/>
    <lineage>
        <taxon>Eukaryota</taxon>
        <taxon>Viridiplantae</taxon>
        <taxon>Streptophyta</taxon>
        <taxon>Embryophyta</taxon>
        <taxon>Tracheophyta</taxon>
        <taxon>Spermatophyta</taxon>
        <taxon>Magnoliopsida</taxon>
        <taxon>eudicotyledons</taxon>
        <taxon>Gunneridae</taxon>
        <taxon>Pentapetalae</taxon>
        <taxon>rosids</taxon>
        <taxon>fabids</taxon>
        <taxon>Malpighiales</taxon>
        <taxon>Salicaceae</taxon>
        <taxon>Flacourtieae</taxon>
        <taxon>Dovyalis</taxon>
    </lineage>
</organism>
<dbReference type="AlphaFoldDB" id="A0AAV1S329"/>
<comment type="caution">
    <text evidence="1">The sequence shown here is derived from an EMBL/GenBank/DDBJ whole genome shotgun (WGS) entry which is preliminary data.</text>
</comment>
<gene>
    <name evidence="1" type="ORF">DCAF_LOCUS17645</name>
</gene>
<proteinExistence type="predicted"/>
<dbReference type="EMBL" id="CAWUPB010001161">
    <property type="protein sequence ID" value="CAK7344147.1"/>
    <property type="molecule type" value="Genomic_DNA"/>
</dbReference>